<gene>
    <name evidence="2" type="ORF">SHD_3314</name>
</gene>
<keyword evidence="3" id="KW-1185">Reference proteome</keyword>
<accession>A0ABN0PJL6</accession>
<keyword evidence="1" id="KW-1133">Transmembrane helix</keyword>
<proteinExistence type="predicted"/>
<evidence type="ECO:0000256" key="1">
    <source>
        <dbReference type="SAM" id="Phobius"/>
    </source>
</evidence>
<comment type="caution">
    <text evidence="2">The sequence shown here is derived from an EMBL/GenBank/DDBJ whole genome shotgun (WGS) entry which is preliminary data.</text>
</comment>
<dbReference type="RefSeq" id="WP_023268229.1">
    <property type="nucleotide sequence ID" value="NZ_AXZL01000073.1"/>
</dbReference>
<dbReference type="Proteomes" id="UP000017548">
    <property type="component" value="Unassembled WGS sequence"/>
</dbReference>
<keyword evidence="1" id="KW-0812">Transmembrane</keyword>
<organism evidence="2 3">
    <name type="scientific">Shewanella decolorationis S12</name>
    <dbReference type="NCBI Taxonomy" id="1353536"/>
    <lineage>
        <taxon>Bacteria</taxon>
        <taxon>Pseudomonadati</taxon>
        <taxon>Pseudomonadota</taxon>
        <taxon>Gammaproteobacteria</taxon>
        <taxon>Alteromonadales</taxon>
        <taxon>Shewanellaceae</taxon>
        <taxon>Shewanella</taxon>
    </lineage>
</organism>
<feature type="transmembrane region" description="Helical" evidence="1">
    <location>
        <begin position="44"/>
        <end position="67"/>
    </location>
</feature>
<protein>
    <recommendedName>
        <fullName evidence="4">Inner membrane protein</fullName>
    </recommendedName>
</protein>
<name>A0ABN0PJL6_9GAMM</name>
<reference evidence="2 3" key="1">
    <citation type="journal article" date="2013" name="Genome Announc.">
        <title>Draft Genome Sequence of Shewanella decolorationis S12, a Dye-Degrading Bacterium Isolated from a Wastewater Treatment Plant.</title>
        <authorList>
            <person name="Xu M."/>
            <person name="Fang Y."/>
            <person name="Liu J."/>
            <person name="Chen X."/>
            <person name="Sun G."/>
            <person name="Guo J."/>
            <person name="Hua Z."/>
            <person name="Tu Q."/>
            <person name="Wu L."/>
            <person name="Zhou J."/>
            <person name="Liu X."/>
        </authorList>
    </citation>
    <scope>NUCLEOTIDE SEQUENCE [LARGE SCALE GENOMIC DNA]</scope>
    <source>
        <strain evidence="2 3">S12</strain>
    </source>
</reference>
<evidence type="ECO:0000313" key="2">
    <source>
        <dbReference type="EMBL" id="ESE40185.1"/>
    </source>
</evidence>
<feature type="transmembrane region" description="Helical" evidence="1">
    <location>
        <begin position="115"/>
        <end position="138"/>
    </location>
</feature>
<feature type="transmembrane region" description="Helical" evidence="1">
    <location>
        <begin position="74"/>
        <end position="95"/>
    </location>
</feature>
<keyword evidence="1" id="KW-0472">Membrane</keyword>
<evidence type="ECO:0000313" key="3">
    <source>
        <dbReference type="Proteomes" id="UP000017548"/>
    </source>
</evidence>
<feature type="transmembrane region" description="Helical" evidence="1">
    <location>
        <begin position="7"/>
        <end position="38"/>
    </location>
</feature>
<dbReference type="EMBL" id="AXZL01000073">
    <property type="protein sequence ID" value="ESE40185.1"/>
    <property type="molecule type" value="Genomic_DNA"/>
</dbReference>
<sequence length="159" mass="17984">MNHVKLFLFSLCIAASYYALTISAIGIAAAGKIFWWFYPSENFHLYHISQNFVGIGIAALIPAYVVFCYEPRRLWTSVTIVILSSILFQGNINYMPFDPMGLVRFFTTTFIYGDIGSVGVALEIVLMPILWLLTLYYANSGLRMCTGEGLIFKETFMQT</sequence>
<evidence type="ECO:0008006" key="4">
    <source>
        <dbReference type="Google" id="ProtNLM"/>
    </source>
</evidence>